<dbReference type="GO" id="GO:0051082">
    <property type="term" value="F:unfolded protein binding"/>
    <property type="evidence" value="ECO:0007669"/>
    <property type="project" value="InterPro"/>
</dbReference>
<dbReference type="InterPro" id="IPR036410">
    <property type="entry name" value="HSP_DnaJ_Cys-rich_dom_sf"/>
</dbReference>
<dbReference type="InterPro" id="IPR001305">
    <property type="entry name" value="HSP_DnaJ_Cys-rich_dom"/>
</dbReference>
<protein>
    <recommendedName>
        <fullName evidence="2">CR-type domain-containing protein</fullName>
    </recommendedName>
</protein>
<evidence type="ECO:0000259" key="2">
    <source>
        <dbReference type="PROSITE" id="PS51188"/>
    </source>
</evidence>
<dbReference type="AlphaFoldDB" id="A0A0J6SC26"/>
<feature type="zinc finger region" description="CR-type" evidence="1">
    <location>
        <begin position="391"/>
        <end position="471"/>
    </location>
</feature>
<dbReference type="OrthoDB" id="9802640at2"/>
<dbReference type="CDD" id="cd00085">
    <property type="entry name" value="HNHc"/>
    <property type="match status" value="1"/>
</dbReference>
<accession>A0A0J6SC26</accession>
<evidence type="ECO:0000313" key="3">
    <source>
        <dbReference type="EMBL" id="KMO31204.1"/>
    </source>
</evidence>
<feature type="domain" description="CR-type" evidence="2">
    <location>
        <begin position="391"/>
        <end position="471"/>
    </location>
</feature>
<proteinExistence type="predicted"/>
<gene>
    <name evidence="3" type="ORF">VQ02_26640</name>
</gene>
<dbReference type="Proteomes" id="UP000035955">
    <property type="component" value="Unassembled WGS sequence"/>
</dbReference>
<dbReference type="GO" id="GO:0008270">
    <property type="term" value="F:zinc ion binding"/>
    <property type="evidence" value="ECO:0007669"/>
    <property type="project" value="UniProtKB-KW"/>
</dbReference>
<keyword evidence="1" id="KW-0863">Zinc-finger</keyword>
<evidence type="ECO:0000313" key="4">
    <source>
        <dbReference type="Proteomes" id="UP000035955"/>
    </source>
</evidence>
<comment type="caution">
    <text evidence="3">The sequence shown here is derived from an EMBL/GenBank/DDBJ whole genome shotgun (WGS) entry which is preliminary data.</text>
</comment>
<evidence type="ECO:0000256" key="1">
    <source>
        <dbReference type="PROSITE-ProRule" id="PRU00546"/>
    </source>
</evidence>
<dbReference type="CDD" id="cd10719">
    <property type="entry name" value="DnaJ_zf"/>
    <property type="match status" value="1"/>
</dbReference>
<organism evidence="3 4">
    <name type="scientific">Methylobacterium variabile</name>
    <dbReference type="NCBI Taxonomy" id="298794"/>
    <lineage>
        <taxon>Bacteria</taxon>
        <taxon>Pseudomonadati</taxon>
        <taxon>Pseudomonadota</taxon>
        <taxon>Alphaproteobacteria</taxon>
        <taxon>Hyphomicrobiales</taxon>
        <taxon>Methylobacteriaceae</taxon>
        <taxon>Methylobacterium</taxon>
    </lineage>
</organism>
<sequence length="478" mass="52099">MASDPKLHIKAKLTEVEAAIRLRMSPELLEYFTRVQAKAGIARKLACEIKDGLRWYEEAELVAFDKFLREPWPVKKGRSRPHMPEKVRLEIKLEANCACAICNHGANCEAAHIEPVSQTLSHHPAGLVWLCPNHHTDFDKGVYMPRDVDLATVKAVKQVLVNRRVRQWTIERNASLAVLRLVRQVEEIGGLLANVDFTAAHGAVLAMARKDLATLEVTAAEAAATQSEAGPVAQSYAKFAAKVASSAKRARALPEPRIPTFAATVVEARDEFLRDAAMTPCPLCTGSGSWDGSDCPACGGEGYVAAADARRIDVSAYQAVDCPVCDGCGQRNGSLCPACGGECRMQRRHAEAVETRDYEEVACPLCEGVGRRAGEECPACGGERTMERHIADTLDLAAYDLVKCSLCAGSGQLGGYDCPPCAGEGRLERQLADRYDWSQYDLVKCPSCGGTGQRHDYDCRSCNGEGQVYRRQLDWIGD</sequence>
<dbReference type="SUPFAM" id="SSF57938">
    <property type="entry name" value="DnaJ/Hsp40 cysteine-rich domain"/>
    <property type="match status" value="2"/>
</dbReference>
<dbReference type="GO" id="GO:0031072">
    <property type="term" value="F:heat shock protein binding"/>
    <property type="evidence" value="ECO:0007669"/>
    <property type="project" value="InterPro"/>
</dbReference>
<dbReference type="InterPro" id="IPR003615">
    <property type="entry name" value="HNH_nuc"/>
</dbReference>
<dbReference type="RefSeq" id="WP_048447255.1">
    <property type="nucleotide sequence ID" value="NZ_LABY01000205.1"/>
</dbReference>
<name>A0A0J6SC26_9HYPH</name>
<keyword evidence="1" id="KW-0479">Metal-binding</keyword>
<dbReference type="EMBL" id="LABY01000205">
    <property type="protein sequence ID" value="KMO31204.1"/>
    <property type="molecule type" value="Genomic_DNA"/>
</dbReference>
<dbReference type="PROSITE" id="PS51188">
    <property type="entry name" value="ZF_CR"/>
    <property type="match status" value="1"/>
</dbReference>
<keyword evidence="4" id="KW-1185">Reference proteome</keyword>
<dbReference type="PATRIC" id="fig|298794.3.peg.3113"/>
<keyword evidence="1" id="KW-0862">Zinc</keyword>
<dbReference type="Gene3D" id="6.20.20.10">
    <property type="match status" value="4"/>
</dbReference>
<reference evidence="3 4" key="1">
    <citation type="submission" date="2015-03" db="EMBL/GenBank/DDBJ databases">
        <title>Genome sequencing of Methylobacterium variabile DSM 16961.</title>
        <authorList>
            <person name="Chaudhry V."/>
            <person name="Patil P.B."/>
        </authorList>
    </citation>
    <scope>NUCLEOTIDE SEQUENCE [LARGE SCALE GENOMIC DNA]</scope>
    <source>
        <strain evidence="3 4">DSM 16961</strain>
    </source>
</reference>